<keyword evidence="3" id="KW-1185">Reference proteome</keyword>
<evidence type="ECO:0000256" key="1">
    <source>
        <dbReference type="SAM" id="MobiDB-lite"/>
    </source>
</evidence>
<proteinExistence type="predicted"/>
<name>A0A919JPZ4_9ACTN</name>
<protein>
    <submittedName>
        <fullName evidence="2">Uncharacterized protein</fullName>
    </submittedName>
</protein>
<gene>
    <name evidence="2" type="ORF">Ani05nite_67390</name>
</gene>
<evidence type="ECO:0000313" key="3">
    <source>
        <dbReference type="Proteomes" id="UP000647172"/>
    </source>
</evidence>
<sequence>MTDFTELAEMQFARITSTEQRALLRRIFYTLEYDSEGAPGVEHDSDVTQAISELFGAYGVTFTNPDFAPAQFRYNDHRDTRGQQCPHALQPAPPPDQWGAKIDPPWCPNGRVGSAIEGHAPDTEPEPEPAAGRAFTTAQPTPQHADDTTADLMKLDNSEPTAVGETEVAS</sequence>
<organism evidence="2 3">
    <name type="scientific">Actinoplanes nipponensis</name>
    <dbReference type="NCBI Taxonomy" id="135950"/>
    <lineage>
        <taxon>Bacteria</taxon>
        <taxon>Bacillati</taxon>
        <taxon>Actinomycetota</taxon>
        <taxon>Actinomycetes</taxon>
        <taxon>Micromonosporales</taxon>
        <taxon>Micromonosporaceae</taxon>
        <taxon>Actinoplanes</taxon>
    </lineage>
</organism>
<dbReference type="AlphaFoldDB" id="A0A919JPZ4"/>
<dbReference type="EMBL" id="BOMQ01000079">
    <property type="protein sequence ID" value="GIE53205.1"/>
    <property type="molecule type" value="Genomic_DNA"/>
</dbReference>
<accession>A0A919JPZ4</accession>
<reference evidence="2" key="1">
    <citation type="submission" date="2021-01" db="EMBL/GenBank/DDBJ databases">
        <title>Whole genome shotgun sequence of Actinoplanes nipponensis NBRC 14063.</title>
        <authorList>
            <person name="Komaki H."/>
            <person name="Tamura T."/>
        </authorList>
    </citation>
    <scope>NUCLEOTIDE SEQUENCE</scope>
    <source>
        <strain evidence="2">NBRC 14063</strain>
    </source>
</reference>
<dbReference type="Proteomes" id="UP000647172">
    <property type="component" value="Unassembled WGS sequence"/>
</dbReference>
<dbReference type="RefSeq" id="WP_203775052.1">
    <property type="nucleotide sequence ID" value="NZ_BAAAYJ010000099.1"/>
</dbReference>
<comment type="caution">
    <text evidence="2">The sequence shown here is derived from an EMBL/GenBank/DDBJ whole genome shotgun (WGS) entry which is preliminary data.</text>
</comment>
<evidence type="ECO:0000313" key="2">
    <source>
        <dbReference type="EMBL" id="GIE53205.1"/>
    </source>
</evidence>
<feature type="region of interest" description="Disordered" evidence="1">
    <location>
        <begin position="77"/>
        <end position="170"/>
    </location>
</feature>